<comment type="caution">
    <text evidence="4">The sequence shown here is derived from an EMBL/GenBank/DDBJ whole genome shotgun (WGS) entry which is preliminary data.</text>
</comment>
<dbReference type="InterPro" id="IPR036318">
    <property type="entry name" value="FAD-bd_PCMH-like_sf"/>
</dbReference>
<gene>
    <name evidence="4" type="ORF">Rsw2DRAFT_1685</name>
</gene>
<dbReference type="EMBL" id="ACYY01000009">
    <property type="protein sequence ID" value="EEW25398.1"/>
    <property type="molecule type" value="Genomic_DNA"/>
</dbReference>
<evidence type="ECO:0000256" key="1">
    <source>
        <dbReference type="ARBA" id="ARBA00022827"/>
    </source>
</evidence>
<evidence type="ECO:0000313" key="5">
    <source>
        <dbReference type="Proteomes" id="UP000010121"/>
    </source>
</evidence>
<dbReference type="InterPro" id="IPR016166">
    <property type="entry name" value="FAD-bd_PCMH"/>
</dbReference>
<dbReference type="AlphaFoldDB" id="C8S0V7"/>
<dbReference type="eggNOG" id="COG0277">
    <property type="taxonomic scope" value="Bacteria"/>
</dbReference>
<dbReference type="PROSITE" id="PS51387">
    <property type="entry name" value="FAD_PCMH"/>
    <property type="match status" value="1"/>
</dbReference>
<dbReference type="InterPro" id="IPR051264">
    <property type="entry name" value="FAD-oxidored/transferase_4"/>
</dbReference>
<organism evidence="4 5">
    <name type="scientific">Rhodobacter ferrooxidans</name>
    <dbReference type="NCBI Taxonomy" id="371731"/>
    <lineage>
        <taxon>Bacteria</taxon>
        <taxon>Pseudomonadati</taxon>
        <taxon>Pseudomonadota</taxon>
        <taxon>Alphaproteobacteria</taxon>
        <taxon>Rhodobacterales</taxon>
        <taxon>Rhodobacter group</taxon>
        <taxon>Rhodobacter</taxon>
    </lineage>
</organism>
<feature type="region of interest" description="Disordered" evidence="2">
    <location>
        <begin position="15"/>
        <end position="36"/>
    </location>
</feature>
<dbReference type="PANTHER" id="PTHR43716">
    <property type="entry name" value="D-2-HYDROXYGLUTARATE DEHYDROGENASE, MITOCHONDRIAL"/>
    <property type="match status" value="1"/>
</dbReference>
<dbReference type="Proteomes" id="UP000010121">
    <property type="component" value="Unassembled WGS sequence"/>
</dbReference>
<name>C8S0V7_9RHOB</name>
<feature type="domain" description="FAD-binding PCMH-type" evidence="3">
    <location>
        <begin position="37"/>
        <end position="153"/>
    </location>
</feature>
<accession>C8S0V7</accession>
<evidence type="ECO:0000259" key="3">
    <source>
        <dbReference type="PROSITE" id="PS51387"/>
    </source>
</evidence>
<evidence type="ECO:0000256" key="2">
    <source>
        <dbReference type="SAM" id="MobiDB-lite"/>
    </source>
</evidence>
<dbReference type="Gene3D" id="3.30.465.10">
    <property type="match status" value="1"/>
</dbReference>
<dbReference type="SUPFAM" id="SSF56176">
    <property type="entry name" value="FAD-binding/transporter-associated domain-like"/>
    <property type="match status" value="1"/>
</dbReference>
<keyword evidence="1" id="KW-0285">Flavoprotein</keyword>
<dbReference type="InterPro" id="IPR016169">
    <property type="entry name" value="FAD-bd_PCMH_sub2"/>
</dbReference>
<dbReference type="PANTHER" id="PTHR43716:SF2">
    <property type="entry name" value="BLL6224 PROTEIN"/>
    <property type="match status" value="1"/>
</dbReference>
<keyword evidence="5" id="KW-1185">Reference proteome</keyword>
<proteinExistence type="predicted"/>
<evidence type="ECO:0000313" key="4">
    <source>
        <dbReference type="EMBL" id="EEW25398.1"/>
    </source>
</evidence>
<dbReference type="InterPro" id="IPR006094">
    <property type="entry name" value="Oxid_FAD_bind_N"/>
</dbReference>
<dbReference type="Pfam" id="PF01565">
    <property type="entry name" value="FAD_binding_4"/>
    <property type="match status" value="1"/>
</dbReference>
<dbReference type="STRING" id="371731.Rsw2DRAFT_1685"/>
<dbReference type="GO" id="GO:0071949">
    <property type="term" value="F:FAD binding"/>
    <property type="evidence" value="ECO:0007669"/>
    <property type="project" value="InterPro"/>
</dbReference>
<keyword evidence="1" id="KW-0274">FAD</keyword>
<protein>
    <submittedName>
        <fullName evidence="4">FAD linked oxidase domain protein</fullName>
    </submittedName>
</protein>
<sequence>MLNPAAPAFLEMLASQLPPDTLRPPEPRHLSEPRGRWHGQGAAVALPRTVEQVATLIRACAAARVGVVPLGGGTGLVGGQVMPDGPAPLLISLERMAKVRAIYPEENVLIAEAGAVLADVQATAEAAARLFPLTLAAQGSCRIGGNLACNAGG</sequence>
<reference evidence="4 5" key="1">
    <citation type="submission" date="2009-08" db="EMBL/GenBank/DDBJ databases">
        <title>The draft genome of Rhodobacter sp. SW2.</title>
        <authorList>
            <consortium name="US DOE Joint Genome Institute (JGI-PGF)"/>
            <person name="Lucas S."/>
            <person name="Copeland A."/>
            <person name="Lapidus A."/>
            <person name="Glavina del Rio T."/>
            <person name="Tice H."/>
            <person name="Bruce D."/>
            <person name="Goodwin L."/>
            <person name="Pitluck S."/>
            <person name="Larimer F."/>
            <person name="Land M.L."/>
            <person name="Hauser L."/>
            <person name="Emerson D."/>
        </authorList>
    </citation>
    <scope>NUCLEOTIDE SEQUENCE [LARGE SCALE GENOMIC DNA]</scope>
    <source>
        <strain evidence="4 5">SW2</strain>
    </source>
</reference>
<dbReference type="GO" id="GO:0022904">
    <property type="term" value="P:respiratory electron transport chain"/>
    <property type="evidence" value="ECO:0007669"/>
    <property type="project" value="TreeGrafter"/>
</dbReference>
<feature type="compositionally biased region" description="Basic and acidic residues" evidence="2">
    <location>
        <begin position="23"/>
        <end position="35"/>
    </location>
</feature>